<evidence type="ECO:0000313" key="2">
    <source>
        <dbReference type="EMBL" id="KAL3537666.1"/>
    </source>
</evidence>
<sequence>MQTLVRNGDCSFWLDNWLGCCVLDSNGSHLDISINQLRKQSTWMGPNGSGKSSLTVRQGKGASNQVILFTLAGQTYLEIGIGNFYHEYEFLYAIEVADLWFVECNMAQYVWSYFASILGLPSTRGSNPQLIINCQLATCGVKKDILSLLLTFIIWSLWLSTLLAGFLSQNLRALVQTVQANRP</sequence>
<keyword evidence="1" id="KW-0472">Membrane</keyword>
<organism evidence="2 3">
    <name type="scientific">Cinchona calisaya</name>
    <dbReference type="NCBI Taxonomy" id="153742"/>
    <lineage>
        <taxon>Eukaryota</taxon>
        <taxon>Viridiplantae</taxon>
        <taxon>Streptophyta</taxon>
        <taxon>Embryophyta</taxon>
        <taxon>Tracheophyta</taxon>
        <taxon>Spermatophyta</taxon>
        <taxon>Magnoliopsida</taxon>
        <taxon>eudicotyledons</taxon>
        <taxon>Gunneridae</taxon>
        <taxon>Pentapetalae</taxon>
        <taxon>asterids</taxon>
        <taxon>lamiids</taxon>
        <taxon>Gentianales</taxon>
        <taxon>Rubiaceae</taxon>
        <taxon>Cinchonoideae</taxon>
        <taxon>Cinchoneae</taxon>
        <taxon>Cinchona</taxon>
    </lineage>
</organism>
<gene>
    <name evidence="2" type="ORF">ACH5RR_001032</name>
</gene>
<keyword evidence="1" id="KW-0812">Transmembrane</keyword>
<protein>
    <submittedName>
        <fullName evidence="2">Uncharacterized protein</fullName>
    </submittedName>
</protein>
<accession>A0ABD3B2T2</accession>
<dbReference type="EMBL" id="JBJUIK010000001">
    <property type="protein sequence ID" value="KAL3537666.1"/>
    <property type="molecule type" value="Genomic_DNA"/>
</dbReference>
<reference evidence="2 3" key="1">
    <citation type="submission" date="2024-11" db="EMBL/GenBank/DDBJ databases">
        <title>A near-complete genome assembly of Cinchona calisaya.</title>
        <authorList>
            <person name="Lian D.C."/>
            <person name="Zhao X.W."/>
            <person name="Wei L."/>
        </authorList>
    </citation>
    <scope>NUCLEOTIDE SEQUENCE [LARGE SCALE GENOMIC DNA]</scope>
    <source>
        <tissue evidence="2">Nenye</tissue>
    </source>
</reference>
<name>A0ABD3B2T2_9GENT</name>
<comment type="caution">
    <text evidence="2">The sequence shown here is derived from an EMBL/GenBank/DDBJ whole genome shotgun (WGS) entry which is preliminary data.</text>
</comment>
<evidence type="ECO:0000256" key="1">
    <source>
        <dbReference type="SAM" id="Phobius"/>
    </source>
</evidence>
<feature type="transmembrane region" description="Helical" evidence="1">
    <location>
        <begin position="145"/>
        <end position="167"/>
    </location>
</feature>
<dbReference type="AlphaFoldDB" id="A0ABD3B2T2"/>
<proteinExistence type="predicted"/>
<evidence type="ECO:0000313" key="3">
    <source>
        <dbReference type="Proteomes" id="UP001630127"/>
    </source>
</evidence>
<keyword evidence="1" id="KW-1133">Transmembrane helix</keyword>
<keyword evidence="3" id="KW-1185">Reference proteome</keyword>
<dbReference type="Proteomes" id="UP001630127">
    <property type="component" value="Unassembled WGS sequence"/>
</dbReference>